<dbReference type="InterPro" id="IPR051207">
    <property type="entry name" value="ComplexI_NDUFA9_subunit"/>
</dbReference>
<reference evidence="2 3" key="1">
    <citation type="journal article" date="2016" name="Mol. Biol. Evol.">
        <title>Comparative Genomics of Early-Diverging Mushroom-Forming Fungi Provides Insights into the Origins of Lignocellulose Decay Capabilities.</title>
        <authorList>
            <person name="Nagy L.G."/>
            <person name="Riley R."/>
            <person name="Tritt A."/>
            <person name="Adam C."/>
            <person name="Daum C."/>
            <person name="Floudas D."/>
            <person name="Sun H."/>
            <person name="Yadav J.S."/>
            <person name="Pangilinan J."/>
            <person name="Larsson K.H."/>
            <person name="Matsuura K."/>
            <person name="Barry K."/>
            <person name="Labutti K."/>
            <person name="Kuo R."/>
            <person name="Ohm R.A."/>
            <person name="Bhattacharya S.S."/>
            <person name="Shirouzu T."/>
            <person name="Yoshinaga Y."/>
            <person name="Martin F.M."/>
            <person name="Grigoriev I.V."/>
            <person name="Hibbett D.S."/>
        </authorList>
    </citation>
    <scope>NUCLEOTIDE SEQUENCE [LARGE SCALE GENOMIC DNA]</scope>
    <source>
        <strain evidence="2 3">HHB10207 ss-3</strain>
    </source>
</reference>
<gene>
    <name evidence="2" type="ORF">SISSUDRAFT_1069590</name>
</gene>
<accession>A0A166GUT4</accession>
<dbReference type="OrthoDB" id="276721at2759"/>
<dbReference type="GO" id="GO:0005739">
    <property type="term" value="C:mitochondrion"/>
    <property type="evidence" value="ECO:0007669"/>
    <property type="project" value="TreeGrafter"/>
</dbReference>
<dbReference type="STRING" id="1314776.A0A166GUT4"/>
<name>A0A166GUT4_9AGAM</name>
<dbReference type="Proteomes" id="UP000076798">
    <property type="component" value="Unassembled WGS sequence"/>
</dbReference>
<evidence type="ECO:0000313" key="2">
    <source>
        <dbReference type="EMBL" id="KZT42034.1"/>
    </source>
</evidence>
<dbReference type="AlphaFoldDB" id="A0A166GUT4"/>
<dbReference type="GO" id="GO:0044877">
    <property type="term" value="F:protein-containing complex binding"/>
    <property type="evidence" value="ECO:0007669"/>
    <property type="project" value="TreeGrafter"/>
</dbReference>
<dbReference type="SUPFAM" id="SSF51735">
    <property type="entry name" value="NAD(P)-binding Rossmann-fold domains"/>
    <property type="match status" value="1"/>
</dbReference>
<dbReference type="Pfam" id="PF01370">
    <property type="entry name" value="Epimerase"/>
    <property type="match status" value="1"/>
</dbReference>
<dbReference type="EMBL" id="KV428016">
    <property type="protein sequence ID" value="KZT42034.1"/>
    <property type="molecule type" value="Genomic_DNA"/>
</dbReference>
<sequence>MAHRLLVVGGNGFLGSAVCKEAVGRGWHVTSISSSGKPYQTPKGHSPAWTSDVEWKTASAMDPTSYEEHLSKSSSVVHTIGTLFPDAGYKAALQSGNIPALLRILFSANNQNPLQGGSQGPSLYDTLNHDSALTVLATFLSNATSTASESDKDRTFVYISAEDVFRPFVPSQYIESKRKCEREIRRMCESADSPVRSIFIRPGLIYHPHLRPILSPAAALLSLSATLHDQPAHVLPTPADALRKLGSLSRSLNDTPPASHSLANLLETHPIHVEQVAQAICLAIERPDVEGPVNVKEMRRLIGWGTSDGVEQSAQPLGQS</sequence>
<protein>
    <submittedName>
        <fullName evidence="2">Mitochondrial protein</fullName>
    </submittedName>
</protein>
<feature type="domain" description="NAD-dependent epimerase/dehydratase" evidence="1">
    <location>
        <begin position="6"/>
        <end position="109"/>
    </location>
</feature>
<keyword evidence="3" id="KW-1185">Reference proteome</keyword>
<evidence type="ECO:0000313" key="3">
    <source>
        <dbReference type="Proteomes" id="UP000076798"/>
    </source>
</evidence>
<dbReference type="InterPro" id="IPR036291">
    <property type="entry name" value="NAD(P)-bd_dom_sf"/>
</dbReference>
<organism evidence="2 3">
    <name type="scientific">Sistotremastrum suecicum HHB10207 ss-3</name>
    <dbReference type="NCBI Taxonomy" id="1314776"/>
    <lineage>
        <taxon>Eukaryota</taxon>
        <taxon>Fungi</taxon>
        <taxon>Dikarya</taxon>
        <taxon>Basidiomycota</taxon>
        <taxon>Agaricomycotina</taxon>
        <taxon>Agaricomycetes</taxon>
        <taxon>Sistotremastrales</taxon>
        <taxon>Sistotremastraceae</taxon>
        <taxon>Sistotremastrum</taxon>
    </lineage>
</organism>
<proteinExistence type="predicted"/>
<dbReference type="PANTHER" id="PTHR12126">
    <property type="entry name" value="NADH-UBIQUINONE OXIDOREDUCTASE 39 KDA SUBUNIT-RELATED"/>
    <property type="match status" value="1"/>
</dbReference>
<dbReference type="Gene3D" id="3.40.50.720">
    <property type="entry name" value="NAD(P)-binding Rossmann-like Domain"/>
    <property type="match status" value="1"/>
</dbReference>
<dbReference type="PANTHER" id="PTHR12126:SF16">
    <property type="entry name" value="MIOREX COMPLEX COMPONENT 2"/>
    <property type="match status" value="1"/>
</dbReference>
<evidence type="ECO:0000259" key="1">
    <source>
        <dbReference type="Pfam" id="PF01370"/>
    </source>
</evidence>
<dbReference type="InterPro" id="IPR001509">
    <property type="entry name" value="Epimerase_deHydtase"/>
</dbReference>